<proteinExistence type="predicted"/>
<keyword evidence="4 5" id="KW-0472">Membrane</keyword>
<sequence>MNADMKSTALPIDNERLAAYFQDVESFQASEKRTARRWGRVGWVVAGVSLAVNVTLAGAIVMILPLEKLVPAFITVKSDGTTSTTMNFNSLPSNEKAAMTRAAIWQYVRARESYDFADAQYRYDVASLMSNPTVQGTYQSWFLDKGPGSTSPQVTVGKKGQISVEMVSLSMVRPNVALVRFRRTVTMYGSDPQTSTWTATVGFENVATLPVSARLADPSGLIVTNYQALKDSP</sequence>
<dbReference type="STRING" id="1120923.SAMN02746095_02595"/>
<reference evidence="7 8" key="1">
    <citation type="submission" date="2012-11" db="EMBL/GenBank/DDBJ databases">
        <title>Whole genome sequence of Acidocella aminolytica 101 = DSM 11237.</title>
        <authorList>
            <person name="Azuma Y."/>
            <person name="Higashiura N."/>
            <person name="Hirakawa H."/>
            <person name="Matsushita K."/>
        </authorList>
    </citation>
    <scope>NUCLEOTIDE SEQUENCE [LARGE SCALE GENOMIC DNA]</scope>
    <source>
        <strain evidence="8">101 / DSM 11237</strain>
    </source>
</reference>
<evidence type="ECO:0000313" key="8">
    <source>
        <dbReference type="Proteomes" id="UP000032668"/>
    </source>
</evidence>
<keyword evidence="3 5" id="KW-1133">Transmembrane helix</keyword>
<evidence type="ECO:0000313" key="7">
    <source>
        <dbReference type="EMBL" id="GAN81152.1"/>
    </source>
</evidence>
<dbReference type="RefSeq" id="WP_082075712.1">
    <property type="nucleotide sequence ID" value="NZ_BANC01000076.1"/>
</dbReference>
<dbReference type="OrthoDB" id="7366154at2"/>
<evidence type="ECO:0000256" key="4">
    <source>
        <dbReference type="ARBA" id="ARBA00023136"/>
    </source>
</evidence>
<dbReference type="GO" id="GO:0016020">
    <property type="term" value="C:membrane"/>
    <property type="evidence" value="ECO:0007669"/>
    <property type="project" value="UniProtKB-SubCell"/>
</dbReference>
<evidence type="ECO:0000259" key="6">
    <source>
        <dbReference type="Pfam" id="PF04335"/>
    </source>
</evidence>
<name>A0A0D6PHM3_9PROT</name>
<dbReference type="EMBL" id="BANC01000076">
    <property type="protein sequence ID" value="GAN81152.1"/>
    <property type="molecule type" value="Genomic_DNA"/>
</dbReference>
<evidence type="ECO:0000256" key="3">
    <source>
        <dbReference type="ARBA" id="ARBA00022989"/>
    </source>
</evidence>
<feature type="domain" description="Bacterial virulence protein VirB8" evidence="6">
    <location>
        <begin position="25"/>
        <end position="230"/>
    </location>
</feature>
<dbReference type="CDD" id="cd16424">
    <property type="entry name" value="VirB8"/>
    <property type="match status" value="1"/>
</dbReference>
<comment type="caution">
    <text evidence="7">The sequence shown here is derived from an EMBL/GenBank/DDBJ whole genome shotgun (WGS) entry which is preliminary data.</text>
</comment>
<dbReference type="NCBIfam" id="NF010439">
    <property type="entry name" value="PRK13865.1"/>
    <property type="match status" value="1"/>
</dbReference>
<organism evidence="7 8">
    <name type="scientific">Acidocella aminolytica 101 = DSM 11237</name>
    <dbReference type="NCBI Taxonomy" id="1120923"/>
    <lineage>
        <taxon>Bacteria</taxon>
        <taxon>Pseudomonadati</taxon>
        <taxon>Pseudomonadota</taxon>
        <taxon>Alphaproteobacteria</taxon>
        <taxon>Acetobacterales</taxon>
        <taxon>Acidocellaceae</taxon>
        <taxon>Acidocella</taxon>
    </lineage>
</organism>
<dbReference type="Pfam" id="PF04335">
    <property type="entry name" value="VirB8"/>
    <property type="match status" value="1"/>
</dbReference>
<evidence type="ECO:0000256" key="5">
    <source>
        <dbReference type="SAM" id="Phobius"/>
    </source>
</evidence>
<dbReference type="AlphaFoldDB" id="A0A0D6PHM3"/>
<dbReference type="InterPro" id="IPR007430">
    <property type="entry name" value="VirB8"/>
</dbReference>
<dbReference type="InterPro" id="IPR032710">
    <property type="entry name" value="NTF2-like_dom_sf"/>
</dbReference>
<evidence type="ECO:0000256" key="1">
    <source>
        <dbReference type="ARBA" id="ARBA00004167"/>
    </source>
</evidence>
<dbReference type="SUPFAM" id="SSF54427">
    <property type="entry name" value="NTF2-like"/>
    <property type="match status" value="1"/>
</dbReference>
<dbReference type="Gene3D" id="3.10.450.230">
    <property type="entry name" value="VirB8 protein"/>
    <property type="match status" value="1"/>
</dbReference>
<protein>
    <submittedName>
        <fullName evidence="7">Secretion system type IV VirB8</fullName>
    </submittedName>
</protein>
<gene>
    <name evidence="7" type="ORF">Aam_078_029</name>
</gene>
<evidence type="ECO:0000256" key="2">
    <source>
        <dbReference type="ARBA" id="ARBA00022692"/>
    </source>
</evidence>
<accession>A0A0D6PHM3</accession>
<feature type="transmembrane region" description="Helical" evidence="5">
    <location>
        <begin position="41"/>
        <end position="64"/>
    </location>
</feature>
<dbReference type="Proteomes" id="UP000032668">
    <property type="component" value="Unassembled WGS sequence"/>
</dbReference>
<keyword evidence="8" id="KW-1185">Reference proteome</keyword>
<keyword evidence="2 5" id="KW-0812">Transmembrane</keyword>
<comment type="subcellular location">
    <subcellularLocation>
        <location evidence="1">Membrane</location>
        <topology evidence="1">Single-pass membrane protein</topology>
    </subcellularLocation>
</comment>